<evidence type="ECO:0000256" key="3">
    <source>
        <dbReference type="ARBA" id="ARBA00023163"/>
    </source>
</evidence>
<dbReference type="SUPFAM" id="SSF46689">
    <property type="entry name" value="Homeodomain-like"/>
    <property type="match status" value="1"/>
</dbReference>
<gene>
    <name evidence="5" type="ORF">ALQ33_03520</name>
</gene>
<organism evidence="5 6">
    <name type="scientific">Pseudomonas syringae pv. philadelphi</name>
    <dbReference type="NCBI Taxonomy" id="251706"/>
    <lineage>
        <taxon>Bacteria</taxon>
        <taxon>Pseudomonadati</taxon>
        <taxon>Pseudomonadota</taxon>
        <taxon>Gammaproteobacteria</taxon>
        <taxon>Pseudomonadales</taxon>
        <taxon>Pseudomonadaceae</taxon>
        <taxon>Pseudomonas</taxon>
    </lineage>
</organism>
<dbReference type="PROSITE" id="PS01124">
    <property type="entry name" value="HTH_ARAC_FAMILY_2"/>
    <property type="match status" value="1"/>
</dbReference>
<dbReference type="SUPFAM" id="SSF51182">
    <property type="entry name" value="RmlC-like cupins"/>
    <property type="match status" value="1"/>
</dbReference>
<dbReference type="InterPro" id="IPR047264">
    <property type="entry name" value="Cupin_HpaA-like_N"/>
</dbReference>
<dbReference type="Pfam" id="PF12833">
    <property type="entry name" value="HTH_18"/>
    <property type="match status" value="1"/>
</dbReference>
<dbReference type="AlphaFoldDB" id="A0A3M3ZF15"/>
<dbReference type="InterPro" id="IPR009057">
    <property type="entry name" value="Homeodomain-like_sf"/>
</dbReference>
<evidence type="ECO:0000256" key="1">
    <source>
        <dbReference type="ARBA" id="ARBA00023015"/>
    </source>
</evidence>
<dbReference type="InterPro" id="IPR011051">
    <property type="entry name" value="RmlC_Cupin_sf"/>
</dbReference>
<dbReference type="Gene3D" id="2.60.120.10">
    <property type="entry name" value="Jelly Rolls"/>
    <property type="match status" value="1"/>
</dbReference>
<evidence type="ECO:0000313" key="6">
    <source>
        <dbReference type="Proteomes" id="UP000279372"/>
    </source>
</evidence>
<proteinExistence type="predicted"/>
<evidence type="ECO:0000313" key="5">
    <source>
        <dbReference type="EMBL" id="RMO93217.1"/>
    </source>
</evidence>
<feature type="domain" description="HTH araC/xylS-type" evidence="4">
    <location>
        <begin position="203"/>
        <end position="301"/>
    </location>
</feature>
<dbReference type="Gene3D" id="1.10.10.60">
    <property type="entry name" value="Homeodomain-like"/>
    <property type="match status" value="1"/>
</dbReference>
<reference evidence="5 6" key="1">
    <citation type="submission" date="2018-08" db="EMBL/GenBank/DDBJ databases">
        <title>Recombination of ecologically and evolutionarily significant loci maintains genetic cohesion in the Pseudomonas syringae species complex.</title>
        <authorList>
            <person name="Dillon M."/>
            <person name="Thakur S."/>
            <person name="Almeida R.N.D."/>
            <person name="Weir B.S."/>
            <person name="Guttman D.S."/>
        </authorList>
    </citation>
    <scope>NUCLEOTIDE SEQUENCE [LARGE SCALE GENOMIC DNA]</scope>
    <source>
        <strain evidence="5 6">ICMP 8902</strain>
    </source>
</reference>
<evidence type="ECO:0000256" key="2">
    <source>
        <dbReference type="ARBA" id="ARBA00023125"/>
    </source>
</evidence>
<dbReference type="Proteomes" id="UP000279372">
    <property type="component" value="Unassembled WGS sequence"/>
</dbReference>
<dbReference type="GO" id="GO:0043565">
    <property type="term" value="F:sequence-specific DNA binding"/>
    <property type="evidence" value="ECO:0007669"/>
    <property type="project" value="InterPro"/>
</dbReference>
<dbReference type="InterPro" id="IPR014710">
    <property type="entry name" value="RmlC-like_jellyroll"/>
</dbReference>
<dbReference type="PANTHER" id="PTHR43280">
    <property type="entry name" value="ARAC-FAMILY TRANSCRIPTIONAL REGULATOR"/>
    <property type="match status" value="1"/>
</dbReference>
<sequence length="302" mass="34463">MSGLFEGQDGEGDMVRSAITAIPVFKLYGETTAWPTPDLIHCESIPERSKMHEWEIKPHRHGDLVQLLYVQSGKAMLKVEDMAREVETPSLQVVPALSVHTFRFAENIQGHILSLARPLVEQLETALDSSAMRTARCYELGADGHYVDTLFSAIAREYRQPRTGRDLMLHSLINVLAVWLSRRSREHAGEDIHALDRGREHLQAFMHQLETSFREHWSIEQHAQAMGISAAHLNALCRRLCNQSALQIISQRLVLEARRNLIYTTMTINQVSDSLGFSEPAYFSRFFKRATGQSPREFRQQK</sequence>
<dbReference type="PRINTS" id="PR00032">
    <property type="entry name" value="HTHARAC"/>
</dbReference>
<dbReference type="SMART" id="SM00342">
    <property type="entry name" value="HTH_ARAC"/>
    <property type="match status" value="1"/>
</dbReference>
<dbReference type="EMBL" id="RBQB01000098">
    <property type="protein sequence ID" value="RMO93217.1"/>
    <property type="molecule type" value="Genomic_DNA"/>
</dbReference>
<keyword evidence="3" id="KW-0804">Transcription</keyword>
<protein>
    <submittedName>
        <fullName evidence="5">Transcriptional regulator PobR</fullName>
    </submittedName>
</protein>
<dbReference type="PANTHER" id="PTHR43280:SF32">
    <property type="entry name" value="TRANSCRIPTIONAL REGULATORY PROTEIN"/>
    <property type="match status" value="1"/>
</dbReference>
<name>A0A3M3ZF15_9PSED</name>
<evidence type="ECO:0000259" key="4">
    <source>
        <dbReference type="PROSITE" id="PS01124"/>
    </source>
</evidence>
<comment type="caution">
    <text evidence="5">The sequence shown here is derived from an EMBL/GenBank/DDBJ whole genome shotgun (WGS) entry which is preliminary data.</text>
</comment>
<keyword evidence="2" id="KW-0238">DNA-binding</keyword>
<accession>A0A3M3ZF15</accession>
<dbReference type="GO" id="GO:0003700">
    <property type="term" value="F:DNA-binding transcription factor activity"/>
    <property type="evidence" value="ECO:0007669"/>
    <property type="project" value="InterPro"/>
</dbReference>
<dbReference type="CDD" id="cd06999">
    <property type="entry name" value="cupin_HpaA-like_N"/>
    <property type="match status" value="1"/>
</dbReference>
<keyword evidence="1" id="KW-0805">Transcription regulation</keyword>
<dbReference type="InterPro" id="IPR020449">
    <property type="entry name" value="Tscrpt_reg_AraC-type_HTH"/>
</dbReference>
<dbReference type="InterPro" id="IPR018060">
    <property type="entry name" value="HTH_AraC"/>
</dbReference>